<protein>
    <submittedName>
        <fullName evidence="6">ATP-binding cassette domain-containing protein</fullName>
    </submittedName>
</protein>
<evidence type="ECO:0000256" key="4">
    <source>
        <dbReference type="ARBA" id="ARBA00022840"/>
    </source>
</evidence>
<dbReference type="GO" id="GO:0055085">
    <property type="term" value="P:transmembrane transport"/>
    <property type="evidence" value="ECO:0007669"/>
    <property type="project" value="UniProtKB-ARBA"/>
</dbReference>
<gene>
    <name evidence="6" type="ORF">IAA98_01640</name>
</gene>
<dbReference type="Proteomes" id="UP000886842">
    <property type="component" value="Unassembled WGS sequence"/>
</dbReference>
<evidence type="ECO:0000313" key="6">
    <source>
        <dbReference type="EMBL" id="HIT74273.1"/>
    </source>
</evidence>
<reference evidence="6" key="1">
    <citation type="submission" date="2020-10" db="EMBL/GenBank/DDBJ databases">
        <authorList>
            <person name="Gilroy R."/>
        </authorList>
    </citation>
    <scope>NUCLEOTIDE SEQUENCE</scope>
    <source>
        <strain evidence="6">ChiGjej1B1-24693</strain>
    </source>
</reference>
<dbReference type="AlphaFoldDB" id="A0A9D1GUZ9"/>
<keyword evidence="2" id="KW-0813">Transport</keyword>
<dbReference type="InterPro" id="IPR027417">
    <property type="entry name" value="P-loop_NTPase"/>
</dbReference>
<dbReference type="InterPro" id="IPR003439">
    <property type="entry name" value="ABC_transporter-like_ATP-bd"/>
</dbReference>
<evidence type="ECO:0000256" key="2">
    <source>
        <dbReference type="ARBA" id="ARBA00022448"/>
    </source>
</evidence>
<keyword evidence="4 6" id="KW-0067">ATP-binding</keyword>
<evidence type="ECO:0000256" key="3">
    <source>
        <dbReference type="ARBA" id="ARBA00022741"/>
    </source>
</evidence>
<dbReference type="PANTHER" id="PTHR43776:SF7">
    <property type="entry name" value="D,D-DIPEPTIDE TRANSPORT ATP-BINDING PROTEIN DDPF-RELATED"/>
    <property type="match status" value="1"/>
</dbReference>
<dbReference type="GO" id="GO:0016887">
    <property type="term" value="F:ATP hydrolysis activity"/>
    <property type="evidence" value="ECO:0007669"/>
    <property type="project" value="InterPro"/>
</dbReference>
<dbReference type="InterPro" id="IPR003593">
    <property type="entry name" value="AAA+_ATPase"/>
</dbReference>
<dbReference type="PANTHER" id="PTHR43776">
    <property type="entry name" value="TRANSPORT ATP-BINDING PROTEIN"/>
    <property type="match status" value="1"/>
</dbReference>
<sequence length="227" mass="24805">MSLAIEEMVVHHQPAGGGEPRTIGPLTVRIDPGEIVGLAGPSGSGKTTAAQVLAGIRAPDAGRRLLDGRPTTRWGWSAPPEVRRRVQLVPQLPHLACDPRLTLRRSLAIPLRRHRISYHQGLEWLNRCEFDPALLDRRPDQVSGGQLQRFVLARALTVGPDHLVVDEATSAQDAITTATIARLLRTVATDGTGVLLISHDTTLLDQLCSRQVAMDQEVQRYRSAPLE</sequence>
<comment type="caution">
    <text evidence="6">The sequence shown here is derived from an EMBL/GenBank/DDBJ whole genome shotgun (WGS) entry which is preliminary data.</text>
</comment>
<dbReference type="EMBL" id="DVLP01000048">
    <property type="protein sequence ID" value="HIT74273.1"/>
    <property type="molecule type" value="Genomic_DNA"/>
</dbReference>
<dbReference type="SMART" id="SM00382">
    <property type="entry name" value="AAA"/>
    <property type="match status" value="1"/>
</dbReference>
<dbReference type="Gene3D" id="3.40.50.300">
    <property type="entry name" value="P-loop containing nucleotide triphosphate hydrolases"/>
    <property type="match status" value="1"/>
</dbReference>
<reference evidence="6" key="2">
    <citation type="journal article" date="2021" name="PeerJ">
        <title>Extensive microbial diversity within the chicken gut microbiome revealed by metagenomics and culture.</title>
        <authorList>
            <person name="Gilroy R."/>
            <person name="Ravi A."/>
            <person name="Getino M."/>
            <person name="Pursley I."/>
            <person name="Horton D.L."/>
            <person name="Alikhan N.F."/>
            <person name="Baker D."/>
            <person name="Gharbi K."/>
            <person name="Hall N."/>
            <person name="Watson M."/>
            <person name="Adriaenssens E.M."/>
            <person name="Foster-Nyarko E."/>
            <person name="Jarju S."/>
            <person name="Secka A."/>
            <person name="Antonio M."/>
            <person name="Oren A."/>
            <person name="Chaudhuri R.R."/>
            <person name="La Ragione R."/>
            <person name="Hildebrand F."/>
            <person name="Pallen M.J."/>
        </authorList>
    </citation>
    <scope>NUCLEOTIDE SEQUENCE</scope>
    <source>
        <strain evidence="6">ChiGjej1B1-24693</strain>
    </source>
</reference>
<feature type="domain" description="ABC transporter" evidence="5">
    <location>
        <begin position="3"/>
        <end position="226"/>
    </location>
</feature>
<keyword evidence="3" id="KW-0547">Nucleotide-binding</keyword>
<organism evidence="6 7">
    <name type="scientific">Candidatus Avipropionibacterium avicola</name>
    <dbReference type="NCBI Taxonomy" id="2840701"/>
    <lineage>
        <taxon>Bacteria</taxon>
        <taxon>Bacillati</taxon>
        <taxon>Actinomycetota</taxon>
        <taxon>Actinomycetes</taxon>
        <taxon>Propionibacteriales</taxon>
        <taxon>Propionibacteriaceae</taxon>
        <taxon>Propionibacteriaceae incertae sedis</taxon>
        <taxon>Candidatus Avipropionibacterium</taxon>
    </lineage>
</organism>
<comment type="similarity">
    <text evidence="1">Belongs to the ABC transporter superfamily.</text>
</comment>
<evidence type="ECO:0000256" key="1">
    <source>
        <dbReference type="ARBA" id="ARBA00005417"/>
    </source>
</evidence>
<evidence type="ECO:0000259" key="5">
    <source>
        <dbReference type="PROSITE" id="PS50893"/>
    </source>
</evidence>
<dbReference type="PROSITE" id="PS00211">
    <property type="entry name" value="ABC_TRANSPORTER_1"/>
    <property type="match status" value="1"/>
</dbReference>
<dbReference type="InterPro" id="IPR017871">
    <property type="entry name" value="ABC_transporter-like_CS"/>
</dbReference>
<proteinExistence type="inferred from homology"/>
<dbReference type="SUPFAM" id="SSF52540">
    <property type="entry name" value="P-loop containing nucleoside triphosphate hydrolases"/>
    <property type="match status" value="1"/>
</dbReference>
<dbReference type="InterPro" id="IPR050319">
    <property type="entry name" value="ABC_transp_ATP-bind"/>
</dbReference>
<dbReference type="GO" id="GO:0005524">
    <property type="term" value="F:ATP binding"/>
    <property type="evidence" value="ECO:0007669"/>
    <property type="project" value="UniProtKB-KW"/>
</dbReference>
<accession>A0A9D1GUZ9</accession>
<name>A0A9D1GUZ9_9ACTN</name>
<dbReference type="Pfam" id="PF00005">
    <property type="entry name" value="ABC_tran"/>
    <property type="match status" value="1"/>
</dbReference>
<dbReference type="PROSITE" id="PS50893">
    <property type="entry name" value="ABC_TRANSPORTER_2"/>
    <property type="match status" value="1"/>
</dbReference>
<evidence type="ECO:0000313" key="7">
    <source>
        <dbReference type="Proteomes" id="UP000886842"/>
    </source>
</evidence>